<dbReference type="GO" id="GO:0003677">
    <property type="term" value="F:DNA binding"/>
    <property type="evidence" value="ECO:0007669"/>
    <property type="project" value="InterPro"/>
</dbReference>
<evidence type="ECO:0000313" key="4">
    <source>
        <dbReference type="EMBL" id="BCD98093.1"/>
    </source>
</evidence>
<dbReference type="RefSeq" id="WP_236982209.1">
    <property type="nucleotide sequence ID" value="NZ_AP023086.1"/>
</dbReference>
<name>A0AAN1WI81_9GAMM</name>
<dbReference type="EMBL" id="AP023086">
    <property type="protein sequence ID" value="BCD98093.1"/>
    <property type="molecule type" value="Genomic_DNA"/>
</dbReference>
<dbReference type="PANTHER" id="PTHR30298">
    <property type="entry name" value="H REPEAT-ASSOCIATED PREDICTED TRANSPOSASE"/>
    <property type="match status" value="1"/>
</dbReference>
<dbReference type="InterPro" id="IPR002559">
    <property type="entry name" value="Transposase_11"/>
</dbReference>
<dbReference type="InterPro" id="IPR032806">
    <property type="entry name" value="YbfD_N"/>
</dbReference>
<evidence type="ECO:0000313" key="5">
    <source>
        <dbReference type="Proteomes" id="UP001320119"/>
    </source>
</evidence>
<dbReference type="InterPro" id="IPR051698">
    <property type="entry name" value="Transposase_11-like"/>
</dbReference>
<feature type="transmembrane region" description="Helical" evidence="1">
    <location>
        <begin position="21"/>
        <end position="38"/>
    </location>
</feature>
<organism evidence="4 5">
    <name type="scientific">Marinagarivorans cellulosilyticus</name>
    <dbReference type="NCBI Taxonomy" id="2721545"/>
    <lineage>
        <taxon>Bacteria</taxon>
        <taxon>Pseudomonadati</taxon>
        <taxon>Pseudomonadota</taxon>
        <taxon>Gammaproteobacteria</taxon>
        <taxon>Cellvibrionales</taxon>
        <taxon>Cellvibrionaceae</taxon>
        <taxon>Marinagarivorans</taxon>
    </lineage>
</organism>
<keyword evidence="1" id="KW-0472">Membrane</keyword>
<proteinExistence type="predicted"/>
<dbReference type="KEGG" id="marq:MARGE09_P2294"/>
<dbReference type="AlphaFoldDB" id="A0AAN1WI81"/>
<protein>
    <recommendedName>
        <fullName evidence="6">ISAs1 family transposase</fullName>
    </recommendedName>
</protein>
<sequence length="362" mass="40972">MTLDECTAHITDPRRDKNKKYALSSLLLIIFSSTISGYDTPEAMVEFAKLKHEWLQRFVTLDSIPCVETLRFFICSINTEELIKGFEAFIQEAGEGDIISIDGKTMRGTRHSALDTIHMVSAWSKKHGVTLTALKTKDKSNEIKTIPLVLDLIDINGAIVTTDAMGCQVKVADKIRSGGGDYVLQLKDNQKALRAEIEAYYHKLIREDFANITHDTYEEVDKGHGRIEQRKTHHVEISDWVNSARKWCDANSLIRVERNTIKGEKESSEVSWYLSSLAVDAQRGADAVRSHWGVENNLHWQLDVTFKEDECRLASGAAAMAVIKRFCMNLLKVNDTSKRRLKHRVMASAIDDDYRAKILLSV</sequence>
<feature type="domain" description="H repeat-associated protein N-terminal" evidence="3">
    <location>
        <begin position="8"/>
        <end position="89"/>
    </location>
</feature>
<reference evidence="4 5" key="1">
    <citation type="journal article" date="2022" name="IScience">
        <title>An ultrasensitive nanofiber-based assay for enzymatic hydrolysis and deep-sea microbial degradation of cellulose.</title>
        <authorList>
            <person name="Tsudome M."/>
            <person name="Tachioka M."/>
            <person name="Miyazaki M."/>
            <person name="Uchimura K."/>
            <person name="Tsuda M."/>
            <person name="Takaki Y."/>
            <person name="Deguchi S."/>
        </authorList>
    </citation>
    <scope>NUCLEOTIDE SEQUENCE [LARGE SCALE GENOMIC DNA]</scope>
    <source>
        <strain evidence="4 5">GE09</strain>
    </source>
</reference>
<dbReference type="GO" id="GO:0004803">
    <property type="term" value="F:transposase activity"/>
    <property type="evidence" value="ECO:0007669"/>
    <property type="project" value="InterPro"/>
</dbReference>
<dbReference type="GO" id="GO:0006313">
    <property type="term" value="P:DNA transposition"/>
    <property type="evidence" value="ECO:0007669"/>
    <property type="project" value="InterPro"/>
</dbReference>
<gene>
    <name evidence="4" type="ORF">MARGE09_P2294</name>
</gene>
<keyword evidence="5" id="KW-1185">Reference proteome</keyword>
<evidence type="ECO:0008006" key="6">
    <source>
        <dbReference type="Google" id="ProtNLM"/>
    </source>
</evidence>
<accession>A0AAN1WI81</accession>
<dbReference type="Pfam" id="PF13808">
    <property type="entry name" value="DDE_Tnp_1_assoc"/>
    <property type="match status" value="1"/>
</dbReference>
<dbReference type="Proteomes" id="UP001320119">
    <property type="component" value="Chromosome"/>
</dbReference>
<keyword evidence="1" id="KW-1133">Transmembrane helix</keyword>
<dbReference type="Pfam" id="PF01609">
    <property type="entry name" value="DDE_Tnp_1"/>
    <property type="match status" value="1"/>
</dbReference>
<evidence type="ECO:0000259" key="3">
    <source>
        <dbReference type="Pfam" id="PF13808"/>
    </source>
</evidence>
<dbReference type="InterPro" id="IPR047647">
    <property type="entry name" value="ISAs1_transpos"/>
</dbReference>
<feature type="domain" description="Transposase IS4-like" evidence="2">
    <location>
        <begin position="96"/>
        <end position="320"/>
    </location>
</feature>
<evidence type="ECO:0000256" key="1">
    <source>
        <dbReference type="SAM" id="Phobius"/>
    </source>
</evidence>
<evidence type="ECO:0000259" key="2">
    <source>
        <dbReference type="Pfam" id="PF01609"/>
    </source>
</evidence>
<dbReference type="PANTHER" id="PTHR30298:SF0">
    <property type="entry name" value="PROTEIN YBFL-RELATED"/>
    <property type="match status" value="1"/>
</dbReference>
<dbReference type="NCBIfam" id="NF033564">
    <property type="entry name" value="transpos_ISAs1"/>
    <property type="match status" value="1"/>
</dbReference>
<keyword evidence="1" id="KW-0812">Transmembrane</keyword>